<keyword evidence="6 8" id="KW-0460">Magnesium</keyword>
<protein>
    <recommendedName>
        <fullName evidence="8">Ribonuclease VapC</fullName>
        <shortName evidence="8">RNase VapC</shortName>
        <ecNumber evidence="8">3.1.-.-</ecNumber>
    </recommendedName>
    <alternativeName>
        <fullName evidence="8">Toxin VapC</fullName>
    </alternativeName>
</protein>
<name>Q211P8_RHOPB</name>
<dbReference type="CDD" id="cd18746">
    <property type="entry name" value="PIN_VapC4-5_FitB-like"/>
    <property type="match status" value="1"/>
</dbReference>
<evidence type="ECO:0000256" key="6">
    <source>
        <dbReference type="ARBA" id="ARBA00022842"/>
    </source>
</evidence>
<dbReference type="HOGENOM" id="CLU_118482_8_0_5"/>
<comment type="function">
    <text evidence="8">Toxic component of a toxin-antitoxin (TA) system. An RNase.</text>
</comment>
<evidence type="ECO:0000256" key="4">
    <source>
        <dbReference type="ARBA" id="ARBA00022723"/>
    </source>
</evidence>
<dbReference type="eggNOG" id="COG1487">
    <property type="taxonomic scope" value="Bacteria"/>
</dbReference>
<feature type="domain" description="PIN" evidence="9">
    <location>
        <begin position="2"/>
        <end position="125"/>
    </location>
</feature>
<dbReference type="PANTHER" id="PTHR33653:SF1">
    <property type="entry name" value="RIBONUCLEASE VAPC2"/>
    <property type="match status" value="1"/>
</dbReference>
<organism evidence="10">
    <name type="scientific">Rhodopseudomonas palustris (strain BisB18)</name>
    <dbReference type="NCBI Taxonomy" id="316056"/>
    <lineage>
        <taxon>Bacteria</taxon>
        <taxon>Pseudomonadati</taxon>
        <taxon>Pseudomonadota</taxon>
        <taxon>Alphaproteobacteria</taxon>
        <taxon>Hyphomicrobiales</taxon>
        <taxon>Nitrobacteraceae</taxon>
        <taxon>Rhodopseudomonas</taxon>
    </lineage>
</organism>
<dbReference type="GO" id="GO:0000287">
    <property type="term" value="F:magnesium ion binding"/>
    <property type="evidence" value="ECO:0007669"/>
    <property type="project" value="UniProtKB-UniRule"/>
</dbReference>
<keyword evidence="5 8" id="KW-0378">Hydrolase</keyword>
<dbReference type="Pfam" id="PF01850">
    <property type="entry name" value="PIN"/>
    <property type="match status" value="1"/>
</dbReference>
<gene>
    <name evidence="8" type="primary">vapC</name>
    <name evidence="10" type="ordered locus">RPC_3346</name>
</gene>
<dbReference type="GO" id="GO:0016787">
    <property type="term" value="F:hydrolase activity"/>
    <property type="evidence" value="ECO:0007669"/>
    <property type="project" value="UniProtKB-KW"/>
</dbReference>
<keyword evidence="3 8" id="KW-0540">Nuclease</keyword>
<dbReference type="InterPro" id="IPR050556">
    <property type="entry name" value="Type_II_TA_system_RNase"/>
</dbReference>
<dbReference type="Gene3D" id="3.40.50.1010">
    <property type="entry name" value="5'-nuclease"/>
    <property type="match status" value="1"/>
</dbReference>
<comment type="similarity">
    <text evidence="7 8">Belongs to the PINc/VapC protein family.</text>
</comment>
<keyword evidence="2 8" id="KW-1277">Toxin-antitoxin system</keyword>
<dbReference type="InterPro" id="IPR002716">
    <property type="entry name" value="PIN_dom"/>
</dbReference>
<dbReference type="AlphaFoldDB" id="Q211P8"/>
<sequence length="146" mass="15555">MYLVDTNVISAGAPSRAAPAALIAWMDHHSPQLYISAVTVAEIGDGIAKARREGATRKASDLDAWLDTLLHLYSERVLTFDAATARVAGMLSDRARGKGQAPGFADIIIAATALQHGLTVLSRNLKHFEPLGVPTLDPFATLPTPR</sequence>
<dbReference type="KEGG" id="rpc:RPC_3346"/>
<evidence type="ECO:0000256" key="8">
    <source>
        <dbReference type="HAMAP-Rule" id="MF_00265"/>
    </source>
</evidence>
<keyword evidence="4 8" id="KW-0479">Metal-binding</keyword>
<dbReference type="HAMAP" id="MF_00265">
    <property type="entry name" value="VapC_Nob1"/>
    <property type="match status" value="1"/>
</dbReference>
<dbReference type="PANTHER" id="PTHR33653">
    <property type="entry name" value="RIBONUCLEASE VAPC2"/>
    <property type="match status" value="1"/>
</dbReference>
<evidence type="ECO:0000256" key="7">
    <source>
        <dbReference type="ARBA" id="ARBA00038093"/>
    </source>
</evidence>
<evidence type="ECO:0000259" key="9">
    <source>
        <dbReference type="Pfam" id="PF01850"/>
    </source>
</evidence>
<dbReference type="RefSeq" id="WP_011473776.1">
    <property type="nucleotide sequence ID" value="NC_007925.1"/>
</dbReference>
<dbReference type="InterPro" id="IPR022907">
    <property type="entry name" value="VapC_family"/>
</dbReference>
<dbReference type="OrthoDB" id="7188375at2"/>
<dbReference type="EMBL" id="CP000301">
    <property type="protein sequence ID" value="ABD88888.1"/>
    <property type="molecule type" value="Genomic_DNA"/>
</dbReference>
<proteinExistence type="inferred from homology"/>
<dbReference type="SUPFAM" id="SSF88723">
    <property type="entry name" value="PIN domain-like"/>
    <property type="match status" value="1"/>
</dbReference>
<comment type="cofactor">
    <cofactor evidence="1 8">
        <name>Mg(2+)</name>
        <dbReference type="ChEBI" id="CHEBI:18420"/>
    </cofactor>
</comment>
<evidence type="ECO:0000256" key="3">
    <source>
        <dbReference type="ARBA" id="ARBA00022722"/>
    </source>
</evidence>
<evidence type="ECO:0000313" key="10">
    <source>
        <dbReference type="EMBL" id="ABD88888.1"/>
    </source>
</evidence>
<dbReference type="InterPro" id="IPR029060">
    <property type="entry name" value="PIN-like_dom_sf"/>
</dbReference>
<dbReference type="GO" id="GO:0090729">
    <property type="term" value="F:toxin activity"/>
    <property type="evidence" value="ECO:0007669"/>
    <property type="project" value="UniProtKB-KW"/>
</dbReference>
<evidence type="ECO:0000256" key="2">
    <source>
        <dbReference type="ARBA" id="ARBA00022649"/>
    </source>
</evidence>
<dbReference type="GO" id="GO:0004540">
    <property type="term" value="F:RNA nuclease activity"/>
    <property type="evidence" value="ECO:0007669"/>
    <property type="project" value="InterPro"/>
</dbReference>
<accession>Q211P8</accession>
<reference evidence="10" key="1">
    <citation type="submission" date="2006-03" db="EMBL/GenBank/DDBJ databases">
        <title>Complete sequence of Rhodopseudomonas palustris BisB18.</title>
        <authorList>
            <consortium name="US DOE Joint Genome Institute"/>
            <person name="Copeland A."/>
            <person name="Lucas S."/>
            <person name="Lapidus A."/>
            <person name="Barry K."/>
            <person name="Detter J.C."/>
            <person name="Glavina del Rio T."/>
            <person name="Hammon N."/>
            <person name="Israni S."/>
            <person name="Dalin E."/>
            <person name="Tice H."/>
            <person name="Pitluck S."/>
            <person name="Chain P."/>
            <person name="Malfatti S."/>
            <person name="Shin M."/>
            <person name="Vergez L."/>
            <person name="Schmutz J."/>
            <person name="Larimer F."/>
            <person name="Land M."/>
            <person name="Hauser L."/>
            <person name="Pelletier D.A."/>
            <person name="Kyrpides N."/>
            <person name="Anderson I."/>
            <person name="Oda Y."/>
            <person name="Harwood C.S."/>
            <person name="Richardson P."/>
        </authorList>
    </citation>
    <scope>NUCLEOTIDE SEQUENCE [LARGE SCALE GENOMIC DNA]</scope>
    <source>
        <strain evidence="10">BisB18</strain>
    </source>
</reference>
<evidence type="ECO:0000256" key="1">
    <source>
        <dbReference type="ARBA" id="ARBA00001946"/>
    </source>
</evidence>
<dbReference type="STRING" id="316056.RPC_3346"/>
<feature type="binding site" evidence="8">
    <location>
        <position position="5"/>
    </location>
    <ligand>
        <name>Mg(2+)</name>
        <dbReference type="ChEBI" id="CHEBI:18420"/>
    </ligand>
</feature>
<keyword evidence="8" id="KW-0800">Toxin</keyword>
<dbReference type="EC" id="3.1.-.-" evidence="8"/>
<evidence type="ECO:0000256" key="5">
    <source>
        <dbReference type="ARBA" id="ARBA00022801"/>
    </source>
</evidence>
<feature type="binding site" evidence="8">
    <location>
        <position position="106"/>
    </location>
    <ligand>
        <name>Mg(2+)</name>
        <dbReference type="ChEBI" id="CHEBI:18420"/>
    </ligand>
</feature>